<organism evidence="2 3">
    <name type="scientific">Microbotryum saponariae</name>
    <dbReference type="NCBI Taxonomy" id="289078"/>
    <lineage>
        <taxon>Eukaryota</taxon>
        <taxon>Fungi</taxon>
        <taxon>Dikarya</taxon>
        <taxon>Basidiomycota</taxon>
        <taxon>Pucciniomycotina</taxon>
        <taxon>Microbotryomycetes</taxon>
        <taxon>Microbotryales</taxon>
        <taxon>Microbotryaceae</taxon>
        <taxon>Microbotryum</taxon>
    </lineage>
</organism>
<feature type="compositionally biased region" description="Basic and acidic residues" evidence="1">
    <location>
        <begin position="312"/>
        <end position="323"/>
    </location>
</feature>
<feature type="compositionally biased region" description="Low complexity" evidence="1">
    <location>
        <begin position="188"/>
        <end position="210"/>
    </location>
</feature>
<protein>
    <submittedName>
        <fullName evidence="2">BZ3500_MvSof-1268-A1-R1_Chr1-3g02356 protein</fullName>
    </submittedName>
</protein>
<dbReference type="Proteomes" id="UP000249723">
    <property type="component" value="Unassembled WGS sequence"/>
</dbReference>
<evidence type="ECO:0000313" key="2">
    <source>
        <dbReference type="EMBL" id="SCZ90893.1"/>
    </source>
</evidence>
<feature type="compositionally biased region" description="Basic residues" evidence="1">
    <location>
        <begin position="113"/>
        <end position="125"/>
    </location>
</feature>
<feature type="region of interest" description="Disordered" evidence="1">
    <location>
        <begin position="70"/>
        <end position="143"/>
    </location>
</feature>
<keyword evidence="3" id="KW-1185">Reference proteome</keyword>
<dbReference type="OrthoDB" id="10311826at2759"/>
<feature type="compositionally biased region" description="Pro residues" evidence="1">
    <location>
        <begin position="250"/>
        <end position="259"/>
    </location>
</feature>
<dbReference type="AlphaFoldDB" id="A0A2X0KW69"/>
<proteinExistence type="predicted"/>
<feature type="compositionally biased region" description="Basic and acidic residues" evidence="1">
    <location>
        <begin position="91"/>
        <end position="103"/>
    </location>
</feature>
<feature type="compositionally biased region" description="Pro residues" evidence="1">
    <location>
        <begin position="175"/>
        <end position="187"/>
    </location>
</feature>
<gene>
    <name evidence="2" type="ORF">BZ3500_MVSOF-1268-A1-R1_CHR1-3G02356</name>
</gene>
<name>A0A2X0KW69_9BASI</name>
<sequence>MKMTTLRIVGSVARRRQTCAPSAPCRTRPNGVGDLLGRECCVMAVVYAQPSGPRSGRVRASVPSVVMSRSGMNFGPSGPNASRLPPRTSTYRKERWREFERQGKGPNKPMQPRLHRMQKSRKRSGSRSVSAHPEREAAAGLMGLRRASLGNEWPDRSNRSPMGLSSFVSALQRPSGPPMMPPSPPLTTRPSSTPHFSPPSTMMMTPRASSDYGSRRGSLTIPSQQSMEHRQLQYLPPITQMIPPQYFQGVPPPAPPAPSDLPNLNRRPSFLEAWRQRTHGAPLPSLAQQVPPISTPSSSVRSTMTDPQTPSLEHEHPEQLPHD</sequence>
<feature type="region of interest" description="Disordered" evidence="1">
    <location>
        <begin position="168"/>
        <end position="218"/>
    </location>
</feature>
<accession>A0A2X0KW69</accession>
<reference evidence="3" key="1">
    <citation type="submission" date="2016-10" db="EMBL/GenBank/DDBJ databases">
        <authorList>
            <person name="Jeantristanb JTB J.-T."/>
            <person name="Ricardo R."/>
        </authorList>
    </citation>
    <scope>NUCLEOTIDE SEQUENCE [LARGE SCALE GENOMIC DNA]</scope>
</reference>
<dbReference type="EMBL" id="FMWP01000014">
    <property type="protein sequence ID" value="SCZ90893.1"/>
    <property type="molecule type" value="Genomic_DNA"/>
</dbReference>
<evidence type="ECO:0000256" key="1">
    <source>
        <dbReference type="SAM" id="MobiDB-lite"/>
    </source>
</evidence>
<feature type="compositionally biased region" description="Polar residues" evidence="1">
    <location>
        <begin position="286"/>
        <end position="311"/>
    </location>
</feature>
<feature type="region of interest" description="Disordered" evidence="1">
    <location>
        <begin position="245"/>
        <end position="323"/>
    </location>
</feature>
<evidence type="ECO:0000313" key="3">
    <source>
        <dbReference type="Proteomes" id="UP000249723"/>
    </source>
</evidence>
<dbReference type="STRING" id="289078.A0A2X0KW69"/>